<feature type="region of interest" description="Disordered" evidence="1">
    <location>
        <begin position="18"/>
        <end position="43"/>
    </location>
</feature>
<keyword evidence="4" id="KW-1185">Reference proteome</keyword>
<evidence type="ECO:0000259" key="2">
    <source>
        <dbReference type="Pfam" id="PF13556"/>
    </source>
</evidence>
<organism evidence="3 4">
    <name type="scientific">Streptomyces flavalbus</name>
    <dbReference type="NCBI Taxonomy" id="2665155"/>
    <lineage>
        <taxon>Bacteria</taxon>
        <taxon>Bacillati</taxon>
        <taxon>Actinomycetota</taxon>
        <taxon>Actinomycetes</taxon>
        <taxon>Kitasatosporales</taxon>
        <taxon>Streptomycetaceae</taxon>
        <taxon>Streptomyces</taxon>
    </lineage>
</organism>
<dbReference type="InterPro" id="IPR042070">
    <property type="entry name" value="PucR_C-HTH_sf"/>
</dbReference>
<dbReference type="PANTHER" id="PTHR33744">
    <property type="entry name" value="CARBOHYDRATE DIACID REGULATOR"/>
    <property type="match status" value="1"/>
</dbReference>
<reference evidence="4" key="1">
    <citation type="journal article" date="2019" name="Int. J. Syst. Evol. Microbiol.">
        <title>The Global Catalogue of Microorganisms (GCM) 10K type strain sequencing project: providing services to taxonomists for standard genome sequencing and annotation.</title>
        <authorList>
            <consortium name="The Broad Institute Genomics Platform"/>
            <consortium name="The Broad Institute Genome Sequencing Center for Infectious Disease"/>
            <person name="Wu L."/>
            <person name="Ma J."/>
        </authorList>
    </citation>
    <scope>NUCLEOTIDE SEQUENCE [LARGE SCALE GENOMIC DNA]</scope>
    <source>
        <strain evidence="4">CGMCC 4.7400</strain>
    </source>
</reference>
<evidence type="ECO:0000256" key="1">
    <source>
        <dbReference type="SAM" id="MobiDB-lite"/>
    </source>
</evidence>
<sequence>MLCVFGLASKAVVRQYGAPPTALPAPRRGRVTTTPASGRERTGSPRWCLAAAQLGPGAKESLNEFRAANPTAMIAVTGEHLTAFTDQRPHRADLFGPHGVVPVEDGDTSRAARLAAVAAIIARHYGVSVDGEQALPLITALDMPPEKRQEFITSCLGPLHTSGRHRYLLDTLNSYLAHNLCVTAAARSLYVHRHTFTYRLRSIEHLAGLDLGNPYDRLRAELALILSRTSYWPVPRRRAVRPDRERR</sequence>
<evidence type="ECO:0000313" key="4">
    <source>
        <dbReference type="Proteomes" id="UP001597023"/>
    </source>
</evidence>
<dbReference type="RefSeq" id="WP_381613998.1">
    <property type="nucleotide sequence ID" value="NZ_JBHTEB010000001.1"/>
</dbReference>
<dbReference type="EMBL" id="JBHTEB010000001">
    <property type="protein sequence ID" value="MFD0317903.1"/>
    <property type="molecule type" value="Genomic_DNA"/>
</dbReference>
<feature type="domain" description="PucR C-terminal helix-turn-helix" evidence="2">
    <location>
        <begin position="168"/>
        <end position="225"/>
    </location>
</feature>
<evidence type="ECO:0000313" key="3">
    <source>
        <dbReference type="EMBL" id="MFD0317903.1"/>
    </source>
</evidence>
<dbReference type="Gene3D" id="1.10.10.2840">
    <property type="entry name" value="PucR C-terminal helix-turn-helix domain"/>
    <property type="match status" value="1"/>
</dbReference>
<name>A0ABW2WES6_9ACTN</name>
<gene>
    <name evidence="3" type="ORF">ACFQZ6_27550</name>
</gene>
<dbReference type="Proteomes" id="UP001597023">
    <property type="component" value="Unassembled WGS sequence"/>
</dbReference>
<dbReference type="Pfam" id="PF13556">
    <property type="entry name" value="HTH_30"/>
    <property type="match status" value="1"/>
</dbReference>
<proteinExistence type="predicted"/>
<dbReference type="InterPro" id="IPR025736">
    <property type="entry name" value="PucR_C-HTH_dom"/>
</dbReference>
<comment type="caution">
    <text evidence="3">The sequence shown here is derived from an EMBL/GenBank/DDBJ whole genome shotgun (WGS) entry which is preliminary data.</text>
</comment>
<dbReference type="InterPro" id="IPR051448">
    <property type="entry name" value="CdaR-like_regulators"/>
</dbReference>
<accession>A0ABW2WES6</accession>
<protein>
    <submittedName>
        <fullName evidence="3">PucR family transcriptional regulator</fullName>
    </submittedName>
</protein>